<dbReference type="AlphaFoldDB" id="A0A841EFJ2"/>
<evidence type="ECO:0000259" key="1">
    <source>
        <dbReference type="Pfam" id="PF00144"/>
    </source>
</evidence>
<sequence>MYHKLSLIFIFLIFSNLNFGQRIIKGKTLNRSTKEAVPYVNIGIRNTNVGTISNLDGSFSIVIPQKLISDTVIFSALGFGKRMIPLKLLEQDKEITIYLSEKITLLNQITITAPKQKNKTFELGNRSFNGGVYEPDTTYAGRCIALLIENKDSYIQKGLVFPAYLGKVNLRIFRNNLKSFKFRIRLNDVDSLTGQPNEDLLQQSIIVESSMKNGWLNFDLSHLNYQITKPFFITFEQILDINDRTVIADGYRDFMTKYPERLKIDTVEFEGKKEVRKKIMRGGIDLPGTFIGISSTKTNLFSCFERENSWGNWKKVHGIVCAYVTLNTQTQVTNDVTKRIENPCKDALECKIQKLCKDFMDESAMNGMQLNISKGNKTKYSFSLGYADVENNIRVTDSTRFRINSISKAMTSLALIKLMSERKLDLDAPVQKYLPDFPEKKYPISTRQLAGHLAGFRDYKENDLSDYIRTEHFDNATQALRIFKDDTLLFRPNTKFHYSSFGWNLIGAVIEGASGENYLQYMNRKIWQPLKLSSTCGDDTKSNISNRSKFYDATGQENDLGDLSYKYAGGGLLSTAEDLIKLGNELLHGKYIDSNLKKILFESQHTADNKATGYGIGWYTGKDNNGHRIWYHAGDSFSSSSYLIIYPDDDIVIAFLGNSQAGVLFDVQDIGGLVYGE</sequence>
<reference evidence="2 3" key="1">
    <citation type="submission" date="2020-08" db="EMBL/GenBank/DDBJ databases">
        <title>Functional genomics of gut bacteria from endangered species of beetles.</title>
        <authorList>
            <person name="Carlos-Shanley C."/>
        </authorList>
    </citation>
    <scope>NUCLEOTIDE SEQUENCE [LARGE SCALE GENOMIC DNA]</scope>
    <source>
        <strain evidence="2 3">S00070</strain>
    </source>
</reference>
<dbReference type="PANTHER" id="PTHR46520:SF1">
    <property type="entry name" value="SERINE BETA-LACTAMASE-LIKE PROTEIN LACTB, MITOCHONDRIAL"/>
    <property type="match status" value="1"/>
</dbReference>
<dbReference type="GO" id="GO:0008233">
    <property type="term" value="F:peptidase activity"/>
    <property type="evidence" value="ECO:0007669"/>
    <property type="project" value="TreeGrafter"/>
</dbReference>
<comment type="caution">
    <text evidence="2">The sequence shown here is derived from an EMBL/GenBank/DDBJ whole genome shotgun (WGS) entry which is preliminary data.</text>
</comment>
<dbReference type="Gene3D" id="3.40.710.10">
    <property type="entry name" value="DD-peptidase/beta-lactamase superfamily"/>
    <property type="match status" value="1"/>
</dbReference>
<dbReference type="Pfam" id="PF00144">
    <property type="entry name" value="Beta-lactamase"/>
    <property type="match status" value="1"/>
</dbReference>
<evidence type="ECO:0000313" key="2">
    <source>
        <dbReference type="EMBL" id="MBB6001915.1"/>
    </source>
</evidence>
<dbReference type="SUPFAM" id="SSF56601">
    <property type="entry name" value="beta-lactamase/transpeptidase-like"/>
    <property type="match status" value="1"/>
</dbReference>
<dbReference type="InterPro" id="IPR052794">
    <property type="entry name" value="Mito_Ser_Protease_LACTB"/>
</dbReference>
<feature type="domain" description="Beta-lactamase-related" evidence="1">
    <location>
        <begin position="353"/>
        <end position="662"/>
    </location>
</feature>
<accession>A0A841EFJ2</accession>
<dbReference type="InterPro" id="IPR001466">
    <property type="entry name" value="Beta-lactam-related"/>
</dbReference>
<protein>
    <submittedName>
        <fullName evidence="2">CubicO group peptidase (Beta-lactamase class C family)</fullName>
    </submittedName>
</protein>
<gene>
    <name evidence="2" type="ORF">HNP25_000555</name>
</gene>
<dbReference type="InterPro" id="IPR008969">
    <property type="entry name" value="CarboxyPept-like_regulatory"/>
</dbReference>
<dbReference type="RefSeq" id="WP_184129852.1">
    <property type="nucleotide sequence ID" value="NZ_JACHKT010000002.1"/>
</dbReference>
<organism evidence="2 3">
    <name type="scientific">Arcicella rosea</name>
    <dbReference type="NCBI Taxonomy" id="502909"/>
    <lineage>
        <taxon>Bacteria</taxon>
        <taxon>Pseudomonadati</taxon>
        <taxon>Bacteroidota</taxon>
        <taxon>Cytophagia</taxon>
        <taxon>Cytophagales</taxon>
        <taxon>Flectobacillaceae</taxon>
        <taxon>Arcicella</taxon>
    </lineage>
</organism>
<dbReference type="Pfam" id="PF13715">
    <property type="entry name" value="CarbopepD_reg_2"/>
    <property type="match status" value="1"/>
</dbReference>
<dbReference type="PANTHER" id="PTHR46520">
    <property type="entry name" value="SERINE BETA-LACTAMASE-LIKE PROTEIN LACTB, MITOCHONDRIAL"/>
    <property type="match status" value="1"/>
</dbReference>
<name>A0A841EFJ2_9BACT</name>
<evidence type="ECO:0000313" key="3">
    <source>
        <dbReference type="Proteomes" id="UP000524404"/>
    </source>
</evidence>
<dbReference type="GO" id="GO:0019216">
    <property type="term" value="P:regulation of lipid metabolic process"/>
    <property type="evidence" value="ECO:0007669"/>
    <property type="project" value="TreeGrafter"/>
</dbReference>
<dbReference type="SUPFAM" id="SSF49464">
    <property type="entry name" value="Carboxypeptidase regulatory domain-like"/>
    <property type="match status" value="1"/>
</dbReference>
<dbReference type="GO" id="GO:0006508">
    <property type="term" value="P:proteolysis"/>
    <property type="evidence" value="ECO:0007669"/>
    <property type="project" value="TreeGrafter"/>
</dbReference>
<proteinExistence type="predicted"/>
<keyword evidence="3" id="KW-1185">Reference proteome</keyword>
<dbReference type="InterPro" id="IPR012338">
    <property type="entry name" value="Beta-lactam/transpept-like"/>
</dbReference>
<dbReference type="EMBL" id="JACHKT010000002">
    <property type="protein sequence ID" value="MBB6001915.1"/>
    <property type="molecule type" value="Genomic_DNA"/>
</dbReference>
<dbReference type="Proteomes" id="UP000524404">
    <property type="component" value="Unassembled WGS sequence"/>
</dbReference>